<dbReference type="GO" id="GO:0051539">
    <property type="term" value="F:4 iron, 4 sulfur cluster binding"/>
    <property type="evidence" value="ECO:0007669"/>
    <property type="project" value="UniProtKB-KW"/>
</dbReference>
<dbReference type="PATRIC" id="fig|1203610.3.peg.828"/>
<dbReference type="PANTHER" id="PTHR43687">
    <property type="entry name" value="ADENYLYLSULFATE REDUCTASE, BETA SUBUNIT"/>
    <property type="match status" value="1"/>
</dbReference>
<keyword evidence="4" id="KW-0411">Iron-sulfur</keyword>
<proteinExistence type="predicted"/>
<dbReference type="InterPro" id="IPR017896">
    <property type="entry name" value="4Fe4S_Fe-S-bd"/>
</dbReference>
<accession>A0A0F5JNA2</accession>
<dbReference type="Proteomes" id="UP000033035">
    <property type="component" value="Unassembled WGS sequence"/>
</dbReference>
<comment type="caution">
    <text evidence="6">The sequence shown here is derived from an EMBL/GenBank/DDBJ whole genome shotgun (WGS) entry which is preliminary data.</text>
</comment>
<dbReference type="Pfam" id="PF04015">
    <property type="entry name" value="DUF362"/>
    <property type="match status" value="1"/>
</dbReference>
<dbReference type="PROSITE" id="PS51379">
    <property type="entry name" value="4FE4S_FER_2"/>
    <property type="match status" value="2"/>
</dbReference>
<protein>
    <recommendedName>
        <fullName evidence="5">4Fe-4S ferredoxin-type domain-containing protein</fullName>
    </recommendedName>
</protein>
<name>A0A0F5JNA2_9BACT</name>
<keyword evidence="7" id="KW-1185">Reference proteome</keyword>
<dbReference type="EMBL" id="AQHW01000005">
    <property type="protein sequence ID" value="KKB59263.1"/>
    <property type="molecule type" value="Genomic_DNA"/>
</dbReference>
<evidence type="ECO:0000313" key="7">
    <source>
        <dbReference type="Proteomes" id="UP000033035"/>
    </source>
</evidence>
<dbReference type="InterPro" id="IPR007160">
    <property type="entry name" value="DUF362"/>
</dbReference>
<dbReference type="GO" id="GO:0046872">
    <property type="term" value="F:metal ion binding"/>
    <property type="evidence" value="ECO:0007669"/>
    <property type="project" value="UniProtKB-KW"/>
</dbReference>
<keyword evidence="1" id="KW-0004">4Fe-4S</keyword>
<dbReference type="InterPro" id="IPR050572">
    <property type="entry name" value="Fe-S_Ferredoxin"/>
</dbReference>
<evidence type="ECO:0000256" key="3">
    <source>
        <dbReference type="ARBA" id="ARBA00023004"/>
    </source>
</evidence>
<dbReference type="AlphaFoldDB" id="A0A0F5JNA2"/>
<dbReference type="STRING" id="1203610.HMPREF1536_00803"/>
<keyword evidence="3" id="KW-0408">Iron</keyword>
<gene>
    <name evidence="6" type="ORF">HMPREF1536_00803</name>
</gene>
<keyword evidence="2" id="KW-0479">Metal-binding</keyword>
<feature type="domain" description="4Fe-4S ferredoxin-type" evidence="5">
    <location>
        <begin position="231"/>
        <end position="260"/>
    </location>
</feature>
<evidence type="ECO:0000256" key="2">
    <source>
        <dbReference type="ARBA" id="ARBA00022723"/>
    </source>
</evidence>
<dbReference type="HOGENOM" id="CLU_046240_0_0_10"/>
<feature type="domain" description="4Fe-4S ferredoxin-type" evidence="5">
    <location>
        <begin position="261"/>
        <end position="291"/>
    </location>
</feature>
<evidence type="ECO:0000256" key="4">
    <source>
        <dbReference type="ARBA" id="ARBA00023014"/>
    </source>
</evidence>
<reference evidence="6 7" key="1">
    <citation type="submission" date="2013-04" db="EMBL/GenBank/DDBJ databases">
        <title>The Genome Sequence of Parabacteroides gordonii DSM 23371.</title>
        <authorList>
            <consortium name="The Broad Institute Genomics Platform"/>
            <person name="Earl A."/>
            <person name="Ward D."/>
            <person name="Feldgarden M."/>
            <person name="Gevers D."/>
            <person name="Martens E."/>
            <person name="Sakamoto M."/>
            <person name="Benno Y."/>
            <person name="Suzuki N."/>
            <person name="Matsunaga N."/>
            <person name="Koshihara K."/>
            <person name="Seki M."/>
            <person name="Komiya H."/>
            <person name="Walker B."/>
            <person name="Young S."/>
            <person name="Zeng Q."/>
            <person name="Gargeya S."/>
            <person name="Fitzgerald M."/>
            <person name="Haas B."/>
            <person name="Abouelleil A."/>
            <person name="Allen A.W."/>
            <person name="Alvarado L."/>
            <person name="Arachchi H.M."/>
            <person name="Berlin A.M."/>
            <person name="Chapman S.B."/>
            <person name="Gainer-Dewar J."/>
            <person name="Goldberg J."/>
            <person name="Griggs A."/>
            <person name="Gujja S."/>
            <person name="Hansen M."/>
            <person name="Howarth C."/>
            <person name="Imamovic A."/>
            <person name="Ireland A."/>
            <person name="Larimer J."/>
            <person name="McCowan C."/>
            <person name="Murphy C."/>
            <person name="Pearson M."/>
            <person name="Poon T.W."/>
            <person name="Priest M."/>
            <person name="Roberts A."/>
            <person name="Saif S."/>
            <person name="Shea T."/>
            <person name="Sisk P."/>
            <person name="Sykes S."/>
            <person name="Wortman J."/>
            <person name="Nusbaum C."/>
            <person name="Birren B."/>
        </authorList>
    </citation>
    <scope>NUCLEOTIDE SEQUENCE [LARGE SCALE GENOMIC DNA]</scope>
    <source>
        <strain evidence="6 7">MS-1</strain>
    </source>
</reference>
<dbReference type="SUPFAM" id="SSF54862">
    <property type="entry name" value="4Fe-4S ferredoxins"/>
    <property type="match status" value="1"/>
</dbReference>
<sequence length="417" mass="46207">MPKTKTGYSKKMFFIKNIFFKHNVFKDSLNGDNHVHLHDKTNKRMDKSKVYFTNLRTTPSSNLLDKMERLVKRAGITNIDFQNQFVAIKIHFGEPGNLAYIRPNYAARMATLLRSLGAKPFLTDCNTLYSGRRANAVDHLESAMENGFNPISAKCDVIIADGLKGTECREIEINGEYCKAPKIGSAIADADIIISMNHFKGHEQTGFGGALKNLGMGCASVAGKLELHGASQPRIDLEMCKGCNICVKHCRHEAIRLDENRKAVIDYDKCVGCGQCVALCQYDGAVLGSWDTSVNLNCKIAEYSQAVLQDKPHFHISFIMNVSPECDCWNHNDAAIVPDLGIAASFDPVALDKACADIVIKAPILETGNRLSETPHHDHLEGCDKFHIMHPETNWQAGLEHAEKIGIGTQEYELITV</sequence>
<evidence type="ECO:0000313" key="6">
    <source>
        <dbReference type="EMBL" id="KKB59263.1"/>
    </source>
</evidence>
<evidence type="ECO:0000256" key="1">
    <source>
        <dbReference type="ARBA" id="ARBA00022485"/>
    </source>
</evidence>
<dbReference type="Pfam" id="PF12838">
    <property type="entry name" value="Fer4_7"/>
    <property type="match status" value="1"/>
</dbReference>
<organism evidence="6 7">
    <name type="scientific">Parabacteroides gordonii MS-1 = DSM 23371</name>
    <dbReference type="NCBI Taxonomy" id="1203610"/>
    <lineage>
        <taxon>Bacteria</taxon>
        <taxon>Pseudomonadati</taxon>
        <taxon>Bacteroidota</taxon>
        <taxon>Bacteroidia</taxon>
        <taxon>Bacteroidales</taxon>
        <taxon>Tannerellaceae</taxon>
        <taxon>Parabacteroides</taxon>
    </lineage>
</organism>
<dbReference type="Gene3D" id="3.30.70.20">
    <property type="match status" value="1"/>
</dbReference>
<dbReference type="PANTHER" id="PTHR43687:SF1">
    <property type="entry name" value="FERREDOXIN III"/>
    <property type="match status" value="1"/>
</dbReference>
<evidence type="ECO:0000259" key="5">
    <source>
        <dbReference type="PROSITE" id="PS51379"/>
    </source>
</evidence>